<dbReference type="EMBL" id="RDQH01000335">
    <property type="protein sequence ID" value="RXH90545.1"/>
    <property type="molecule type" value="Genomic_DNA"/>
</dbReference>
<keyword evidence="1" id="KW-0472">Membrane</keyword>
<organism evidence="2 3">
    <name type="scientific">Malus domestica</name>
    <name type="common">Apple</name>
    <name type="synonym">Pyrus malus</name>
    <dbReference type="NCBI Taxonomy" id="3750"/>
    <lineage>
        <taxon>Eukaryota</taxon>
        <taxon>Viridiplantae</taxon>
        <taxon>Streptophyta</taxon>
        <taxon>Embryophyta</taxon>
        <taxon>Tracheophyta</taxon>
        <taxon>Spermatophyta</taxon>
        <taxon>Magnoliopsida</taxon>
        <taxon>eudicotyledons</taxon>
        <taxon>Gunneridae</taxon>
        <taxon>Pentapetalae</taxon>
        <taxon>rosids</taxon>
        <taxon>fabids</taxon>
        <taxon>Rosales</taxon>
        <taxon>Rosaceae</taxon>
        <taxon>Amygdaloideae</taxon>
        <taxon>Maleae</taxon>
        <taxon>Malus</taxon>
    </lineage>
</organism>
<accession>A0A498J710</accession>
<protein>
    <submittedName>
        <fullName evidence="2">Uncharacterized protein</fullName>
    </submittedName>
</protein>
<reference evidence="2 3" key="1">
    <citation type="submission" date="2018-10" db="EMBL/GenBank/DDBJ databases">
        <title>A high-quality apple genome assembly.</title>
        <authorList>
            <person name="Hu J."/>
        </authorList>
    </citation>
    <scope>NUCLEOTIDE SEQUENCE [LARGE SCALE GENOMIC DNA]</scope>
    <source>
        <strain evidence="3">cv. HFTH1</strain>
        <tissue evidence="2">Young leaf</tissue>
    </source>
</reference>
<dbReference type="PANTHER" id="PTHR38225">
    <property type="entry name" value="PROTEIN, PUTATIVE-RELATED"/>
    <property type="match status" value="1"/>
</dbReference>
<evidence type="ECO:0000313" key="2">
    <source>
        <dbReference type="EMBL" id="RXH90545.1"/>
    </source>
</evidence>
<dbReference type="SMR" id="A0A498J710"/>
<evidence type="ECO:0000256" key="1">
    <source>
        <dbReference type="SAM" id="Phobius"/>
    </source>
</evidence>
<dbReference type="Proteomes" id="UP000290289">
    <property type="component" value="Chromosome 9"/>
</dbReference>
<keyword evidence="1" id="KW-0812">Transmembrane</keyword>
<dbReference type="PANTHER" id="PTHR38225:SF4">
    <property type="entry name" value="PROTEIN, PUTATIVE-RELATED"/>
    <property type="match status" value="1"/>
</dbReference>
<feature type="transmembrane region" description="Helical" evidence="1">
    <location>
        <begin position="103"/>
        <end position="129"/>
    </location>
</feature>
<sequence length="134" mass="15516">MAKASSSLPSLCNLVQPSTIKIRCSTRLRRIMQVRAQSLDEEGRSRNIVDANLSVLREKMEVVKMRERLEKYCCKRQQNGWNYSPGYNYKLRRARDVSTFFELIRLVGVTLGFTCFSATFLLVLVSILVHLNPW</sequence>
<comment type="caution">
    <text evidence="2">The sequence shown here is derived from an EMBL/GenBank/DDBJ whole genome shotgun (WGS) entry which is preliminary data.</text>
</comment>
<dbReference type="AlphaFoldDB" id="A0A498J710"/>
<keyword evidence="3" id="KW-1185">Reference proteome</keyword>
<gene>
    <name evidence="2" type="ORF">DVH24_035309</name>
</gene>
<evidence type="ECO:0000313" key="3">
    <source>
        <dbReference type="Proteomes" id="UP000290289"/>
    </source>
</evidence>
<proteinExistence type="predicted"/>
<name>A0A498J710_MALDO</name>
<keyword evidence="1" id="KW-1133">Transmembrane helix</keyword>